<feature type="domain" description="RCK N-terminal" evidence="5">
    <location>
        <begin position="12"/>
        <end position="129"/>
    </location>
</feature>
<dbReference type="PRINTS" id="PR00335">
    <property type="entry name" value="KUPTAKETRKA"/>
</dbReference>
<dbReference type="GO" id="GO:0015079">
    <property type="term" value="F:potassium ion transmembrane transporter activity"/>
    <property type="evidence" value="ECO:0007669"/>
    <property type="project" value="InterPro"/>
</dbReference>
<reference evidence="6 7" key="1">
    <citation type="submission" date="2007-08" db="EMBL/GenBank/DDBJ databases">
        <authorList>
            <person name="Fulton L."/>
            <person name="Clifton S."/>
            <person name="Fulton B."/>
            <person name="Xu J."/>
            <person name="Minx P."/>
            <person name="Pepin K.H."/>
            <person name="Johnson M."/>
            <person name="Thiruvilangam P."/>
            <person name="Bhonagiri V."/>
            <person name="Nash W.E."/>
            <person name="Mardis E.R."/>
            <person name="Wilson R.K."/>
        </authorList>
    </citation>
    <scope>NUCLEOTIDE SEQUENCE [LARGE SCALE GENOMIC DNA]</scope>
    <source>
        <strain evidence="7">ATCC BAA-613 / DSM 15670 / CCUG 46953 / JCM 12243 / WAL 16351</strain>
    </source>
</reference>
<evidence type="ECO:0000313" key="6">
    <source>
        <dbReference type="EMBL" id="EDP19575.1"/>
    </source>
</evidence>
<dbReference type="SUPFAM" id="SSF51735">
    <property type="entry name" value="NAD(P)-binding Rossmann-fold domains"/>
    <property type="match status" value="1"/>
</dbReference>
<protein>
    <recommendedName>
        <fullName evidence="5">RCK N-terminal domain-containing protein</fullName>
    </recommendedName>
</protein>
<comment type="caution">
    <text evidence="6">The sequence shown here is derived from an EMBL/GenBank/DDBJ whole genome shotgun (WGS) entry which is preliminary data.</text>
</comment>
<evidence type="ECO:0000256" key="2">
    <source>
        <dbReference type="ARBA" id="ARBA00022538"/>
    </source>
</evidence>
<evidence type="ECO:0000313" key="7">
    <source>
        <dbReference type="Proteomes" id="UP000005396"/>
    </source>
</evidence>
<gene>
    <name evidence="6" type="ORF">CLOBOL_00042</name>
</gene>
<evidence type="ECO:0000259" key="5">
    <source>
        <dbReference type="PROSITE" id="PS51201"/>
    </source>
</evidence>
<proteinExistence type="predicted"/>
<dbReference type="Pfam" id="PF02254">
    <property type="entry name" value="TrkA_N"/>
    <property type="match status" value="1"/>
</dbReference>
<organism evidence="6 7">
    <name type="scientific">Enterocloster bolteae (strain ATCC BAA-613 / DSM 15670 / CCUG 46953 / JCM 12243 / WAL 16351)</name>
    <name type="common">Clostridium bolteae</name>
    <dbReference type="NCBI Taxonomy" id="411902"/>
    <lineage>
        <taxon>Bacteria</taxon>
        <taxon>Bacillati</taxon>
        <taxon>Bacillota</taxon>
        <taxon>Clostridia</taxon>
        <taxon>Lachnospirales</taxon>
        <taxon>Lachnospiraceae</taxon>
        <taxon>Enterocloster</taxon>
    </lineage>
</organism>
<dbReference type="InterPro" id="IPR036291">
    <property type="entry name" value="NAD(P)-bd_dom_sf"/>
</dbReference>
<dbReference type="AlphaFoldDB" id="A8RG47"/>
<dbReference type="eggNOG" id="COG0569">
    <property type="taxonomic scope" value="Bacteria"/>
</dbReference>
<evidence type="ECO:0000256" key="1">
    <source>
        <dbReference type="ARBA" id="ARBA00022448"/>
    </source>
</evidence>
<dbReference type="InterPro" id="IPR003148">
    <property type="entry name" value="RCK_N"/>
</dbReference>
<evidence type="ECO:0000256" key="3">
    <source>
        <dbReference type="ARBA" id="ARBA00022958"/>
    </source>
</evidence>
<dbReference type="EMBL" id="ABCC02000001">
    <property type="protein sequence ID" value="EDP19575.1"/>
    <property type="molecule type" value="Genomic_DNA"/>
</dbReference>
<dbReference type="Gene3D" id="3.40.50.720">
    <property type="entry name" value="NAD(P)-binding Rossmann-like Domain"/>
    <property type="match status" value="1"/>
</dbReference>
<dbReference type="PANTHER" id="PTHR43833">
    <property type="entry name" value="POTASSIUM CHANNEL PROTEIN 2-RELATED-RELATED"/>
    <property type="match status" value="1"/>
</dbReference>
<accession>A8RG47</accession>
<keyword evidence="3" id="KW-0630">Potassium</keyword>
<evidence type="ECO:0000256" key="4">
    <source>
        <dbReference type="ARBA" id="ARBA00023065"/>
    </source>
</evidence>
<dbReference type="PaxDb" id="411902-CLOBOL_00042"/>
<keyword evidence="4" id="KW-0406">Ion transport</keyword>
<dbReference type="InterPro" id="IPR050721">
    <property type="entry name" value="Trk_Ktr_HKT_K-transport"/>
</dbReference>
<dbReference type="PROSITE" id="PS51201">
    <property type="entry name" value="RCK_N"/>
    <property type="match status" value="1"/>
</dbReference>
<dbReference type="PANTHER" id="PTHR43833:SF5">
    <property type="entry name" value="TRK SYSTEM POTASSIUM UPTAKE PROTEIN TRKA"/>
    <property type="match status" value="1"/>
</dbReference>
<name>A8RG47_ENTBW</name>
<keyword evidence="1" id="KW-0813">Transport</keyword>
<dbReference type="Proteomes" id="UP000005396">
    <property type="component" value="Unassembled WGS sequence"/>
</dbReference>
<dbReference type="InterPro" id="IPR006036">
    <property type="entry name" value="K_uptake_TrkA"/>
</dbReference>
<reference evidence="6 7" key="2">
    <citation type="submission" date="2007-09" db="EMBL/GenBank/DDBJ databases">
        <title>Draft genome sequence of Clostridium bolteae (ATCC BAA-613).</title>
        <authorList>
            <person name="Sudarsanam P."/>
            <person name="Ley R."/>
            <person name="Guruge J."/>
            <person name="Turnbaugh P.J."/>
            <person name="Mahowald M."/>
            <person name="Liep D."/>
            <person name="Gordon J."/>
        </authorList>
    </citation>
    <scope>NUCLEOTIDE SEQUENCE [LARGE SCALE GENOMIC DNA]</scope>
    <source>
        <strain evidence="7">ATCC BAA-613 / DSM 15670 / CCUG 46953 / JCM 12243 / WAL 16351</strain>
    </source>
</reference>
<dbReference type="GO" id="GO:0005886">
    <property type="term" value="C:plasma membrane"/>
    <property type="evidence" value="ECO:0007669"/>
    <property type="project" value="InterPro"/>
</dbReference>
<sequence length="151" mass="16667">MKGGDRMLFHKNKCIVIAGCGPLGAALAKSLYKKGHKVVVLDKDRESFRYLPEEFRGYEMEGDPTDPQVLKAAGIEDAGLFIASTQDDNTNLLLAQIASRIFHVSQVYARLDDTGRHQLVTDLPVKPISLYDLSADDYGRLAETVSREVAV</sequence>
<dbReference type="HOGENOM" id="CLU_046525_4_1_9"/>
<keyword evidence="2" id="KW-0633">Potassium transport</keyword>